<dbReference type="GO" id="GO:0048039">
    <property type="term" value="F:ubiquinone binding"/>
    <property type="evidence" value="ECO:0007669"/>
    <property type="project" value="TreeGrafter"/>
</dbReference>
<reference evidence="13 14" key="1">
    <citation type="submission" date="2020-02" db="EMBL/GenBank/DDBJ databases">
        <title>Draft genome sequence of Haematococcus lacustris strain NIES-144.</title>
        <authorList>
            <person name="Morimoto D."/>
            <person name="Nakagawa S."/>
            <person name="Yoshida T."/>
            <person name="Sawayama S."/>
        </authorList>
    </citation>
    <scope>NUCLEOTIDE SEQUENCE [LARGE SCALE GENOMIC DNA]</scope>
    <source>
        <strain evidence="13 14">NIES-144</strain>
    </source>
</reference>
<dbReference type="GO" id="GO:0006099">
    <property type="term" value="P:tricarboxylic acid cycle"/>
    <property type="evidence" value="ECO:0007669"/>
    <property type="project" value="TreeGrafter"/>
</dbReference>
<dbReference type="Proteomes" id="UP000485058">
    <property type="component" value="Unassembled WGS sequence"/>
</dbReference>
<protein>
    <recommendedName>
        <fullName evidence="12">Succinate dehydrogenase [ubiquinone] cytochrome b small subunit</fullName>
    </recommendedName>
</protein>
<keyword evidence="11" id="KW-0408">Iron</keyword>
<keyword evidence="11" id="KW-0479">Metal-binding</keyword>
<evidence type="ECO:0000256" key="5">
    <source>
        <dbReference type="ARBA" id="ARBA00022792"/>
    </source>
</evidence>
<keyword evidence="4" id="KW-0812">Transmembrane</keyword>
<gene>
    <name evidence="13" type="ORF">HaLaN_20114</name>
</gene>
<dbReference type="GO" id="GO:0046872">
    <property type="term" value="F:metal ion binding"/>
    <property type="evidence" value="ECO:0007669"/>
    <property type="project" value="UniProtKB-KW"/>
</dbReference>
<evidence type="ECO:0000313" key="14">
    <source>
        <dbReference type="Proteomes" id="UP000485058"/>
    </source>
</evidence>
<organism evidence="13 14">
    <name type="scientific">Haematococcus lacustris</name>
    <name type="common">Green alga</name>
    <name type="synonym">Haematococcus pluvialis</name>
    <dbReference type="NCBI Taxonomy" id="44745"/>
    <lineage>
        <taxon>Eukaryota</taxon>
        <taxon>Viridiplantae</taxon>
        <taxon>Chlorophyta</taxon>
        <taxon>core chlorophytes</taxon>
        <taxon>Chlorophyceae</taxon>
        <taxon>CS clade</taxon>
        <taxon>Chlamydomonadales</taxon>
        <taxon>Haematococcaceae</taxon>
        <taxon>Haematococcus</taxon>
    </lineage>
</organism>
<evidence type="ECO:0000313" key="13">
    <source>
        <dbReference type="EMBL" id="GFH22620.1"/>
    </source>
</evidence>
<keyword evidence="6 12" id="KW-0809">Transit peptide</keyword>
<keyword evidence="8 12" id="KW-0496">Mitochondrion</keyword>
<dbReference type="Pfam" id="PF05328">
    <property type="entry name" value="CybS"/>
    <property type="match status" value="1"/>
</dbReference>
<dbReference type="AlphaFoldDB" id="A0A699ZN79"/>
<feature type="binding site" evidence="10">
    <location>
        <position position="71"/>
    </location>
    <ligand>
        <name>a ubiquinone</name>
        <dbReference type="ChEBI" id="CHEBI:16389"/>
        <note>ligand shared with IP/SDHB</note>
    </ligand>
</feature>
<evidence type="ECO:0000256" key="10">
    <source>
        <dbReference type="PIRSR" id="PIRSR607992-1"/>
    </source>
</evidence>
<evidence type="ECO:0000256" key="3">
    <source>
        <dbReference type="ARBA" id="ARBA00022448"/>
    </source>
</evidence>
<keyword evidence="14" id="KW-1185">Reference proteome</keyword>
<keyword evidence="3" id="KW-0813">Transport</keyword>
<dbReference type="InterPro" id="IPR007992">
    <property type="entry name" value="CybS"/>
</dbReference>
<accession>A0A699ZN79</accession>
<keyword evidence="9 12" id="KW-0472">Membrane</keyword>
<sequence length="120" mass="12540">MSNLSRVLAADIAGHQFHRAHEYANYALAGATPLAIVSKKDGFLQRVADLGFAVAIPVHMHIGMNACITDYLPSAARGVARAGLLGATVVSVVGLLKINIMGPGVTQTVKGLWHRPGASK</sequence>
<keyword evidence="7" id="KW-1133">Transmembrane helix</keyword>
<evidence type="ECO:0000256" key="6">
    <source>
        <dbReference type="ARBA" id="ARBA00022946"/>
    </source>
</evidence>
<comment type="similarity">
    <text evidence="2 12">Belongs to the CybS family.</text>
</comment>
<dbReference type="GO" id="GO:0020037">
    <property type="term" value="F:heme binding"/>
    <property type="evidence" value="ECO:0007669"/>
    <property type="project" value="TreeGrafter"/>
</dbReference>
<dbReference type="Gene3D" id="1.20.1300.10">
    <property type="entry name" value="Fumarate reductase/succinate dehydrogenase, transmembrane subunit"/>
    <property type="match status" value="1"/>
</dbReference>
<dbReference type="GO" id="GO:0005743">
    <property type="term" value="C:mitochondrial inner membrane"/>
    <property type="evidence" value="ECO:0007669"/>
    <property type="project" value="UniProtKB-SubCell"/>
</dbReference>
<dbReference type="InterPro" id="IPR034804">
    <property type="entry name" value="SQR/QFR_C/D"/>
</dbReference>
<evidence type="ECO:0000256" key="4">
    <source>
        <dbReference type="ARBA" id="ARBA00022692"/>
    </source>
</evidence>
<keyword evidence="5 12" id="KW-0999">Mitochondrion inner membrane</keyword>
<evidence type="ECO:0000256" key="9">
    <source>
        <dbReference type="ARBA" id="ARBA00023136"/>
    </source>
</evidence>
<dbReference type="SUPFAM" id="SSF81343">
    <property type="entry name" value="Fumarate reductase respiratory complex transmembrane subunits"/>
    <property type="match status" value="1"/>
</dbReference>
<name>A0A699ZN79_HAELA</name>
<comment type="caution">
    <text evidence="13">The sequence shown here is derived from an EMBL/GenBank/DDBJ whole genome shotgun (WGS) entry which is preliminary data.</text>
</comment>
<evidence type="ECO:0000256" key="8">
    <source>
        <dbReference type="ARBA" id="ARBA00023128"/>
    </source>
</evidence>
<keyword evidence="13" id="KW-0830">Ubiquinone</keyword>
<comment type="subcellular location">
    <subcellularLocation>
        <location evidence="1 12">Mitochondrion inner membrane</location>
        <topology evidence="1 12">Multi-pass membrane protein</topology>
    </subcellularLocation>
</comment>
<evidence type="ECO:0000256" key="2">
    <source>
        <dbReference type="ARBA" id="ARBA00007294"/>
    </source>
</evidence>
<dbReference type="EMBL" id="BLLF01002082">
    <property type="protein sequence ID" value="GFH22620.1"/>
    <property type="molecule type" value="Genomic_DNA"/>
</dbReference>
<evidence type="ECO:0000256" key="11">
    <source>
        <dbReference type="PIRSR" id="PIRSR607992-2"/>
    </source>
</evidence>
<evidence type="ECO:0000256" key="1">
    <source>
        <dbReference type="ARBA" id="ARBA00004448"/>
    </source>
</evidence>
<dbReference type="PANTHER" id="PTHR13337">
    <property type="entry name" value="SUCCINATE DEHYDROGENASE"/>
    <property type="match status" value="1"/>
</dbReference>
<proteinExistence type="inferred from homology"/>
<feature type="binding site" description="axial binding residue" evidence="11">
    <location>
        <position position="59"/>
    </location>
    <ligand>
        <name>heme b</name>
        <dbReference type="ChEBI" id="CHEBI:60344"/>
        <note>ligand shared with SDHC</note>
    </ligand>
    <ligandPart>
        <name>Fe</name>
        <dbReference type="ChEBI" id="CHEBI:18248"/>
    </ligandPart>
</feature>
<evidence type="ECO:0000256" key="12">
    <source>
        <dbReference type="RuleBase" id="RU364031"/>
    </source>
</evidence>
<dbReference type="PANTHER" id="PTHR13337:SF2">
    <property type="entry name" value="SUCCINATE DEHYDROGENASE [UBIQUINONE] CYTOCHROME B SMALL SUBUNIT, MITOCHONDRIAL"/>
    <property type="match status" value="1"/>
</dbReference>
<evidence type="ECO:0000256" key="7">
    <source>
        <dbReference type="ARBA" id="ARBA00022989"/>
    </source>
</evidence>
<dbReference type="GO" id="GO:0006121">
    <property type="term" value="P:mitochondrial electron transport, succinate to ubiquinone"/>
    <property type="evidence" value="ECO:0007669"/>
    <property type="project" value="TreeGrafter"/>
</dbReference>